<evidence type="ECO:0000313" key="3">
    <source>
        <dbReference type="Proteomes" id="UP000011115"/>
    </source>
</evidence>
<protein>
    <submittedName>
        <fullName evidence="2">Uncharacterized protein</fullName>
    </submittedName>
</protein>
<accession>M1DWQ8</accession>
<organism evidence="2 3">
    <name type="scientific">Solanum tuberosum</name>
    <name type="common">Potato</name>
    <dbReference type="NCBI Taxonomy" id="4113"/>
    <lineage>
        <taxon>Eukaryota</taxon>
        <taxon>Viridiplantae</taxon>
        <taxon>Streptophyta</taxon>
        <taxon>Embryophyta</taxon>
        <taxon>Tracheophyta</taxon>
        <taxon>Spermatophyta</taxon>
        <taxon>Magnoliopsida</taxon>
        <taxon>eudicotyledons</taxon>
        <taxon>Gunneridae</taxon>
        <taxon>Pentapetalae</taxon>
        <taxon>asterids</taxon>
        <taxon>lamiids</taxon>
        <taxon>Solanales</taxon>
        <taxon>Solanaceae</taxon>
        <taxon>Solanoideae</taxon>
        <taxon>Solaneae</taxon>
        <taxon>Solanum</taxon>
    </lineage>
</organism>
<feature type="compositionally biased region" description="Basic and acidic residues" evidence="1">
    <location>
        <begin position="67"/>
        <end position="78"/>
    </location>
</feature>
<keyword evidence="3" id="KW-1185">Reference proteome</keyword>
<evidence type="ECO:0000313" key="2">
    <source>
        <dbReference type="EnsemblPlants" id="PGSC0003DMT400095632"/>
    </source>
</evidence>
<feature type="region of interest" description="Disordered" evidence="1">
    <location>
        <begin position="27"/>
        <end position="93"/>
    </location>
</feature>
<dbReference type="Gramene" id="PGSC0003DMT400095632">
    <property type="protein sequence ID" value="PGSC0003DMT400095632"/>
    <property type="gene ID" value="PGSC0003DMG400045203"/>
</dbReference>
<feature type="compositionally biased region" description="Acidic residues" evidence="1">
    <location>
        <begin position="79"/>
        <end position="93"/>
    </location>
</feature>
<reference evidence="3" key="1">
    <citation type="journal article" date="2011" name="Nature">
        <title>Genome sequence and analysis of the tuber crop potato.</title>
        <authorList>
            <consortium name="The Potato Genome Sequencing Consortium"/>
        </authorList>
    </citation>
    <scope>NUCLEOTIDE SEQUENCE [LARGE SCALE GENOMIC DNA]</scope>
    <source>
        <strain evidence="3">cv. DM1-3 516 R44</strain>
    </source>
</reference>
<dbReference type="AlphaFoldDB" id="M1DWQ8"/>
<dbReference type="EnsemblPlants" id="PGSC0003DMT400095632">
    <property type="protein sequence ID" value="PGSC0003DMT400095632"/>
    <property type="gene ID" value="PGSC0003DMG400045203"/>
</dbReference>
<dbReference type="HOGENOM" id="CLU_2403807_0_0_1"/>
<name>M1DWQ8_SOLTU</name>
<dbReference type="PaxDb" id="4113-PGSC0003DMT400095632"/>
<dbReference type="Proteomes" id="UP000011115">
    <property type="component" value="Unassembled WGS sequence"/>
</dbReference>
<dbReference type="InParanoid" id="M1DWQ8"/>
<reference evidence="2" key="2">
    <citation type="submission" date="2015-06" db="UniProtKB">
        <authorList>
            <consortium name="EnsemblPlants"/>
        </authorList>
    </citation>
    <scope>IDENTIFICATION</scope>
    <source>
        <strain evidence="2">DM1-3 516 R44</strain>
    </source>
</reference>
<proteinExistence type="predicted"/>
<evidence type="ECO:0000256" key="1">
    <source>
        <dbReference type="SAM" id="MobiDB-lite"/>
    </source>
</evidence>
<sequence>MVEICPSCTLGSWVWSWVIGPVAPVNEPADEYTARGHSRGRGRERARGRGRGRVAPARGGVSVDNAPRNEIRSTHHEDIDENVEVENEEDVGQ</sequence>